<dbReference type="UCSC" id="R05A10.7">
    <property type="organism name" value="c. elegans"/>
</dbReference>
<keyword evidence="1" id="KW-0812">Transmembrane</keyword>
<dbReference type="PANTHER" id="PTHR31389">
    <property type="entry name" value="LD39211P"/>
    <property type="match status" value="1"/>
</dbReference>
<dbReference type="PaxDb" id="6239-R05A10.7"/>
<sequence>MRVRSFEAFFILLAIWLCVMFFKRSWNIRQIRYIKSNDSCMCKSNRSSISYDFCYTDPQNTSIIGKKFDCSLLDTLENLNLLGETKEVFSLSNLIQNENDLIFASATSDDHFNFSMDSFHSIRKYYPNHTYILYGLGLSEYYINSLPDNLEFRQFNTSGYPSFVNTWMHYNFKPLILAELLRENPVVWWIDSHLVTIKPNIIRNMYDDISTNRLNSNYSSIVSSVLAFHSNFAVLNTDVLGYFPTNSMELLKRQRQAGANNIFVPRTSYTMKIFKWWVLCALTDDCMSPPGSTTLCEYTSDNFNNSANCFRYDQSILNILLLNDFQDSDKFFSSNLENSFYRPL</sequence>
<dbReference type="OrthoDB" id="10053392at2759"/>
<dbReference type="eggNOG" id="ENOG502TJJR">
    <property type="taxonomic scope" value="Eukaryota"/>
</dbReference>
<dbReference type="Pfam" id="PF07801">
    <property type="entry name" value="DUF1647"/>
    <property type="match status" value="1"/>
</dbReference>
<dbReference type="EMBL" id="BX284604">
    <property type="protein sequence ID" value="CAB05268.4"/>
    <property type="molecule type" value="Genomic_DNA"/>
</dbReference>
<keyword evidence="3" id="KW-1185">Reference proteome</keyword>
<keyword evidence="1" id="KW-0472">Membrane</keyword>
<accession>O45704</accession>
<dbReference type="AGR" id="WB:WBGene00011024"/>
<evidence type="ECO:0000313" key="3">
    <source>
        <dbReference type="Proteomes" id="UP000001940"/>
    </source>
</evidence>
<dbReference type="HOGENOM" id="CLU_042099_0_1_1"/>
<dbReference type="PhylomeDB" id="O45704"/>
<proteinExistence type="predicted"/>
<evidence type="ECO:0000313" key="4">
    <source>
        <dbReference type="WormBase" id="R05A10.7"/>
    </source>
</evidence>
<dbReference type="PANTHER" id="PTHR31389:SF0">
    <property type="entry name" value="ALPHA-1,6-MANNOSYL-GLYCOPROTEIN 6-BETA-N-ACETYLGLUCOSAMINYLTRANSFERASE-RELATED"/>
    <property type="match status" value="1"/>
</dbReference>
<dbReference type="FunCoup" id="O45704">
    <property type="interactions" value="274"/>
</dbReference>
<dbReference type="InterPro" id="IPR012444">
    <property type="entry name" value="DUF1647"/>
</dbReference>
<dbReference type="CTD" id="187597"/>
<protein>
    <submittedName>
        <fullName evidence="2">Alpha-1,6-mannosyl-glycoprotein 6-beta-N-acetylglucosaminyltransferase</fullName>
    </submittedName>
</protein>
<organism evidence="2 3">
    <name type="scientific">Caenorhabditis elegans</name>
    <dbReference type="NCBI Taxonomy" id="6239"/>
    <lineage>
        <taxon>Eukaryota</taxon>
        <taxon>Metazoa</taxon>
        <taxon>Ecdysozoa</taxon>
        <taxon>Nematoda</taxon>
        <taxon>Chromadorea</taxon>
        <taxon>Rhabditida</taxon>
        <taxon>Rhabditina</taxon>
        <taxon>Rhabditomorpha</taxon>
        <taxon>Rhabditoidea</taxon>
        <taxon>Rhabditidae</taxon>
        <taxon>Peloderinae</taxon>
        <taxon>Caenorhabditis</taxon>
    </lineage>
</organism>
<dbReference type="AlphaFoldDB" id="O45704"/>
<evidence type="ECO:0000256" key="1">
    <source>
        <dbReference type="SAM" id="Phobius"/>
    </source>
</evidence>
<gene>
    <name evidence="2" type="ORF">CELE_R05A10.7</name>
    <name evidence="2 4" type="ORF">R05A10.7</name>
</gene>
<dbReference type="RefSeq" id="NP_502715.3">
    <property type="nucleotide sequence ID" value="NM_070314.3"/>
</dbReference>
<dbReference type="KEGG" id="cel:CELE_R05A10.7"/>
<dbReference type="GeneID" id="187597"/>
<reference evidence="2 3" key="1">
    <citation type="journal article" date="1998" name="Science">
        <title>Genome sequence of the nematode C. elegans: a platform for investigating biology.</title>
        <authorList>
            <consortium name="The C. elegans sequencing consortium"/>
            <person name="Sulson J.E."/>
            <person name="Waterston R."/>
        </authorList>
    </citation>
    <scope>NUCLEOTIDE SEQUENCE [LARGE SCALE GENOMIC DNA]</scope>
    <source>
        <strain evidence="2 3">Bristol N2</strain>
    </source>
</reference>
<dbReference type="WormBase" id="R05A10.7">
    <property type="protein sequence ID" value="CE43563"/>
    <property type="gene ID" value="WBGene00011024"/>
</dbReference>
<dbReference type="InParanoid" id="O45704"/>
<feature type="transmembrane region" description="Helical" evidence="1">
    <location>
        <begin position="6"/>
        <end position="22"/>
    </location>
</feature>
<evidence type="ECO:0000313" key="2">
    <source>
        <dbReference type="EMBL" id="CAB05268.4"/>
    </source>
</evidence>
<name>O45704_CAEEL</name>
<dbReference type="OMA" id="NSANCFR"/>
<dbReference type="Proteomes" id="UP000001940">
    <property type="component" value="Chromosome IV"/>
</dbReference>
<keyword evidence="1" id="KW-1133">Transmembrane helix</keyword>
<dbReference type="Bgee" id="WBGene00011024">
    <property type="expression patterns" value="Expressed in larva"/>
</dbReference>